<dbReference type="SMART" id="SM00421">
    <property type="entry name" value="HTH_LUXR"/>
    <property type="match status" value="1"/>
</dbReference>
<dbReference type="Proteomes" id="UP000238949">
    <property type="component" value="Unassembled WGS sequence"/>
</dbReference>
<dbReference type="RefSeq" id="WP_105933279.1">
    <property type="nucleotide sequence ID" value="NZ_PVNP01000020.1"/>
</dbReference>
<dbReference type="InterPro" id="IPR001789">
    <property type="entry name" value="Sig_transdc_resp-reg_receiver"/>
</dbReference>
<dbReference type="GO" id="GO:0003677">
    <property type="term" value="F:DNA binding"/>
    <property type="evidence" value="ECO:0007669"/>
    <property type="project" value="UniProtKB-KW"/>
</dbReference>
<feature type="domain" description="Response regulatory" evidence="5">
    <location>
        <begin position="3"/>
        <end position="121"/>
    </location>
</feature>
<evidence type="ECO:0000313" key="7">
    <source>
        <dbReference type="Proteomes" id="UP000238949"/>
    </source>
</evidence>
<evidence type="ECO:0000256" key="2">
    <source>
        <dbReference type="ARBA" id="ARBA00023125"/>
    </source>
</evidence>
<dbReference type="Gene3D" id="3.40.50.2300">
    <property type="match status" value="1"/>
</dbReference>
<dbReference type="CDD" id="cd17535">
    <property type="entry name" value="REC_NarL-like"/>
    <property type="match status" value="1"/>
</dbReference>
<proteinExistence type="predicted"/>
<dbReference type="SMART" id="SM00448">
    <property type="entry name" value="REC"/>
    <property type="match status" value="1"/>
</dbReference>
<gene>
    <name evidence="6" type="ORF">C6Y40_03010</name>
</gene>
<feature type="domain" description="HTH luxR-type" evidence="4">
    <location>
        <begin position="148"/>
        <end position="213"/>
    </location>
</feature>
<evidence type="ECO:0000259" key="5">
    <source>
        <dbReference type="PROSITE" id="PS50110"/>
    </source>
</evidence>
<dbReference type="InterPro" id="IPR016032">
    <property type="entry name" value="Sig_transdc_resp-reg_C-effctor"/>
</dbReference>
<feature type="modified residue" description="4-aspartylphosphate" evidence="3">
    <location>
        <position position="56"/>
    </location>
</feature>
<dbReference type="Pfam" id="PF00072">
    <property type="entry name" value="Response_reg"/>
    <property type="match status" value="1"/>
</dbReference>
<protein>
    <submittedName>
        <fullName evidence="6">DNA-binding response regulator</fullName>
    </submittedName>
</protein>
<dbReference type="CDD" id="cd06170">
    <property type="entry name" value="LuxR_C_like"/>
    <property type="match status" value="1"/>
</dbReference>
<evidence type="ECO:0000313" key="6">
    <source>
        <dbReference type="EMBL" id="PRO75048.1"/>
    </source>
</evidence>
<dbReference type="PROSITE" id="PS50043">
    <property type="entry name" value="HTH_LUXR_2"/>
    <property type="match status" value="1"/>
</dbReference>
<dbReference type="PROSITE" id="PS50110">
    <property type="entry name" value="RESPONSE_REGULATORY"/>
    <property type="match status" value="1"/>
</dbReference>
<accession>A0A2S9VF14</accession>
<evidence type="ECO:0000256" key="3">
    <source>
        <dbReference type="PROSITE-ProRule" id="PRU00169"/>
    </source>
</evidence>
<organism evidence="6 7">
    <name type="scientific">Alteromonas alba</name>
    <dbReference type="NCBI Taxonomy" id="2079529"/>
    <lineage>
        <taxon>Bacteria</taxon>
        <taxon>Pseudomonadati</taxon>
        <taxon>Pseudomonadota</taxon>
        <taxon>Gammaproteobacteria</taxon>
        <taxon>Alteromonadales</taxon>
        <taxon>Alteromonadaceae</taxon>
        <taxon>Alteromonas/Salinimonas group</taxon>
        <taxon>Alteromonas</taxon>
    </lineage>
</organism>
<dbReference type="EMBL" id="PVNP01000020">
    <property type="protein sequence ID" value="PRO75048.1"/>
    <property type="molecule type" value="Genomic_DNA"/>
</dbReference>
<dbReference type="InterPro" id="IPR011006">
    <property type="entry name" value="CheY-like_superfamily"/>
</dbReference>
<dbReference type="PANTHER" id="PTHR43214">
    <property type="entry name" value="TWO-COMPONENT RESPONSE REGULATOR"/>
    <property type="match status" value="1"/>
</dbReference>
<evidence type="ECO:0000256" key="1">
    <source>
        <dbReference type="ARBA" id="ARBA00022553"/>
    </source>
</evidence>
<dbReference type="PANTHER" id="PTHR43214:SF43">
    <property type="entry name" value="TWO-COMPONENT RESPONSE REGULATOR"/>
    <property type="match status" value="1"/>
</dbReference>
<reference evidence="7" key="1">
    <citation type="journal article" date="2020" name="Int. J. Syst. Evol. Microbiol.">
        <title>Alteromonas alba sp. nov., a marine bacterium isolated from the seawater of the West Pacific Ocean.</title>
        <authorList>
            <person name="Sun C."/>
            <person name="Wu Y.-H."/>
            <person name="Xamxidin M."/>
            <person name="Cheng H."/>
            <person name="Xu X.-W."/>
        </authorList>
    </citation>
    <scope>NUCLEOTIDE SEQUENCE [LARGE SCALE GENOMIC DNA]</scope>
    <source>
        <strain evidence="7">190</strain>
    </source>
</reference>
<sequence>MIRVLVVDDQQLLRQGLCSLLALSDKVEVAGQANDGLEARDWLQANAGKVDVMLLDIRMPRMTGIELLNSLKQDGALLPTIMLTTFDDHESLMGALSAGAKGYLLKDVSLETLVDGIEAVHNGESLIQPAITNTLINSLQGLNTASDGPAPVEPLSAKEKEILRLMASGCSNKEIAGALFKSQGTVKNQVSTILAKLDARDRTRAVLRAVELGIIG</sequence>
<dbReference type="PRINTS" id="PR00038">
    <property type="entry name" value="HTHLUXR"/>
</dbReference>
<dbReference type="SUPFAM" id="SSF52172">
    <property type="entry name" value="CheY-like"/>
    <property type="match status" value="1"/>
</dbReference>
<keyword evidence="7" id="KW-1185">Reference proteome</keyword>
<name>A0A2S9VF14_9ALTE</name>
<dbReference type="InterPro" id="IPR000792">
    <property type="entry name" value="Tscrpt_reg_LuxR_C"/>
</dbReference>
<comment type="caution">
    <text evidence="6">The sequence shown here is derived from an EMBL/GenBank/DDBJ whole genome shotgun (WGS) entry which is preliminary data.</text>
</comment>
<dbReference type="GO" id="GO:0000160">
    <property type="term" value="P:phosphorelay signal transduction system"/>
    <property type="evidence" value="ECO:0007669"/>
    <property type="project" value="InterPro"/>
</dbReference>
<dbReference type="AlphaFoldDB" id="A0A2S9VF14"/>
<dbReference type="InterPro" id="IPR058245">
    <property type="entry name" value="NreC/VraR/RcsB-like_REC"/>
</dbReference>
<dbReference type="Pfam" id="PF00196">
    <property type="entry name" value="GerE"/>
    <property type="match status" value="1"/>
</dbReference>
<evidence type="ECO:0000259" key="4">
    <source>
        <dbReference type="PROSITE" id="PS50043"/>
    </source>
</evidence>
<keyword evidence="1 3" id="KW-0597">Phosphoprotein</keyword>
<dbReference type="SUPFAM" id="SSF46894">
    <property type="entry name" value="C-terminal effector domain of the bipartite response regulators"/>
    <property type="match status" value="1"/>
</dbReference>
<dbReference type="GO" id="GO:0006355">
    <property type="term" value="P:regulation of DNA-templated transcription"/>
    <property type="evidence" value="ECO:0007669"/>
    <property type="project" value="InterPro"/>
</dbReference>
<dbReference type="InterPro" id="IPR039420">
    <property type="entry name" value="WalR-like"/>
</dbReference>
<keyword evidence="2 6" id="KW-0238">DNA-binding</keyword>
<dbReference type="OrthoDB" id="9796655at2"/>